<dbReference type="InterPro" id="IPR007724">
    <property type="entry name" value="Poly_GlycHdrlase"/>
</dbReference>
<feature type="compositionally biased region" description="Polar residues" evidence="5">
    <location>
        <begin position="1377"/>
        <end position="1389"/>
    </location>
</feature>
<dbReference type="InterPro" id="IPR048362">
    <property type="entry name" value="PARG_helical"/>
</dbReference>
<dbReference type="GO" id="GO:0006282">
    <property type="term" value="P:regulation of DNA repair"/>
    <property type="evidence" value="ECO:0007669"/>
    <property type="project" value="InterPro"/>
</dbReference>
<evidence type="ECO:0000256" key="4">
    <source>
        <dbReference type="PIRSR" id="PIRSR607724-2"/>
    </source>
</evidence>
<dbReference type="Proteomes" id="UP000515154">
    <property type="component" value="Linkage group LG8"/>
</dbReference>
<accession>A0A6P7SNC5</accession>
<feature type="domain" description="PARG helical" evidence="7">
    <location>
        <begin position="97"/>
        <end position="213"/>
    </location>
</feature>
<comment type="similarity">
    <text evidence="1">Belongs to the poly(ADP-ribose) glycohydrolase family.</text>
</comment>
<dbReference type="GO" id="GO:0005975">
    <property type="term" value="P:carbohydrate metabolic process"/>
    <property type="evidence" value="ECO:0007669"/>
    <property type="project" value="InterPro"/>
</dbReference>
<feature type="binding site" evidence="4">
    <location>
        <position position="273"/>
    </location>
    <ligand>
        <name>substrate</name>
    </ligand>
</feature>
<reference evidence="9" key="1">
    <citation type="submission" date="2025-08" db="UniProtKB">
        <authorList>
            <consortium name="RefSeq"/>
        </authorList>
    </citation>
    <scope>IDENTIFICATION</scope>
</reference>
<gene>
    <name evidence="9" type="primary">LOC115214898</name>
</gene>
<name>A0A6P7SNC5_9MOLL</name>
<dbReference type="PANTHER" id="PTHR12837:SF0">
    <property type="entry name" value="POLY(ADP-RIBOSE) GLYCOHYDROLASE"/>
    <property type="match status" value="1"/>
</dbReference>
<dbReference type="Pfam" id="PF20811">
    <property type="entry name" value="PARG_cat_N"/>
    <property type="match status" value="1"/>
</dbReference>
<feature type="region of interest" description="Disordered" evidence="5">
    <location>
        <begin position="1377"/>
        <end position="1397"/>
    </location>
</feature>
<evidence type="ECO:0000256" key="1">
    <source>
        <dbReference type="ARBA" id="ARBA00009545"/>
    </source>
</evidence>
<dbReference type="RefSeq" id="XP_029639794.1">
    <property type="nucleotide sequence ID" value="XM_029783934.2"/>
</dbReference>
<protein>
    <recommendedName>
        <fullName evidence="2">poly(ADP-ribose) glycohydrolase</fullName>
        <ecNumber evidence="2">3.2.1.143</ecNumber>
    </recommendedName>
</protein>
<dbReference type="Pfam" id="PF05028">
    <property type="entry name" value="PARG_cat_C"/>
    <property type="match status" value="1"/>
</dbReference>
<feature type="domain" description="PARG catalytic Macro" evidence="6">
    <location>
        <begin position="225"/>
        <end position="381"/>
    </location>
</feature>
<keyword evidence="3" id="KW-0378">Hydrolase</keyword>
<feature type="binding site" evidence="4">
    <location>
        <position position="314"/>
    </location>
    <ligand>
        <name>substrate</name>
    </ligand>
</feature>
<evidence type="ECO:0000256" key="3">
    <source>
        <dbReference type="ARBA" id="ARBA00022801"/>
    </source>
</evidence>
<keyword evidence="8" id="KW-1185">Reference proteome</keyword>
<evidence type="ECO:0000256" key="5">
    <source>
        <dbReference type="SAM" id="MobiDB-lite"/>
    </source>
</evidence>
<dbReference type="GO" id="GO:0004649">
    <property type="term" value="F:poly(ADP-ribose) glycohydrolase activity"/>
    <property type="evidence" value="ECO:0007669"/>
    <property type="project" value="UniProtKB-EC"/>
</dbReference>
<evidence type="ECO:0000259" key="7">
    <source>
        <dbReference type="Pfam" id="PF20811"/>
    </source>
</evidence>
<dbReference type="PANTHER" id="PTHR12837">
    <property type="entry name" value="POLY ADP-RIBOSE GLYCOHYDROLASE"/>
    <property type="match status" value="1"/>
</dbReference>
<dbReference type="GO" id="GO:1990966">
    <property type="term" value="P:ATP generation from poly-ADP-D-ribose"/>
    <property type="evidence" value="ECO:0007669"/>
    <property type="project" value="TreeGrafter"/>
</dbReference>
<dbReference type="GO" id="GO:0005634">
    <property type="term" value="C:nucleus"/>
    <property type="evidence" value="ECO:0007669"/>
    <property type="project" value="TreeGrafter"/>
</dbReference>
<feature type="binding site" evidence="4">
    <location>
        <position position="259"/>
    </location>
    <ligand>
        <name>substrate</name>
    </ligand>
</feature>
<evidence type="ECO:0000313" key="8">
    <source>
        <dbReference type="Proteomes" id="UP000515154"/>
    </source>
</evidence>
<evidence type="ECO:0000259" key="6">
    <source>
        <dbReference type="Pfam" id="PF05028"/>
    </source>
</evidence>
<evidence type="ECO:0000256" key="2">
    <source>
        <dbReference type="ARBA" id="ARBA00012255"/>
    </source>
</evidence>
<dbReference type="EC" id="3.2.1.143" evidence="2"/>
<dbReference type="InterPro" id="IPR046372">
    <property type="entry name" value="PARG_cat_C"/>
</dbReference>
<evidence type="ECO:0000313" key="9">
    <source>
        <dbReference type="RefSeq" id="XP_029639794.1"/>
    </source>
</evidence>
<dbReference type="KEGG" id="osn:115214898"/>
<proteinExistence type="inferred from homology"/>
<organism evidence="8 9">
    <name type="scientific">Octopus sinensis</name>
    <name type="common">East Asian common octopus</name>
    <dbReference type="NCBI Taxonomy" id="2607531"/>
    <lineage>
        <taxon>Eukaryota</taxon>
        <taxon>Metazoa</taxon>
        <taxon>Spiralia</taxon>
        <taxon>Lophotrochozoa</taxon>
        <taxon>Mollusca</taxon>
        <taxon>Cephalopoda</taxon>
        <taxon>Coleoidea</taxon>
        <taxon>Octopodiformes</taxon>
        <taxon>Octopoda</taxon>
        <taxon>Incirrata</taxon>
        <taxon>Octopodidae</taxon>
        <taxon>Octopus</taxon>
    </lineage>
</organism>
<dbReference type="GO" id="GO:0009225">
    <property type="term" value="P:nucleotide-sugar metabolic process"/>
    <property type="evidence" value="ECO:0007669"/>
    <property type="project" value="TreeGrafter"/>
</dbReference>
<sequence>MGVRKVIFPCDLPHWNIVSQQLLQLQFYCQSSGATPQGLAQLHQQIFLQIRSKGPPTPFTYHEGTSSSQPKELSTAESQPCVYQGLVIFLEQVASIDEKDCFLHFIFPAVIDMACNIKELIPQEGIPLCRKQCTKSIAVSRNLMSAIISCAFLCLFPERKKEKTSRLNNINFSNFFRYLPLQSQCAKLRCILHYFRRVASAGQYFTGEIEIQRQVMEPRKRPTLETWKNCSTSLCPIYVRENGKTYDASSATLKIGFANRFLGGHILSKGRCQEEIIYMTCPELLASTLFMEAMDDNEAITIKGFEKFSEFSGYGENLKFSGNYCDKASRKSDGNLETMLSAINTLPYKFNNQQKQYMDRYLLRDLNKCLVGFQPAISSLNHTSADEDSFLNQVCVNSETQTVTTGIVEDPILVTNVEPSSLTPPHKSNVASNTDEILIANEATDVEGERKEVKFVEDIDSFAKRLTKEILTESLCELNPQCTCNNSDDVAPRFDKEFKSIAKFIPEHCSLYGSGLLASTFGHTASMDYLDVDYHDWISNFRRRSSNLSDLTSRRSSCSTRYSSYSDISSDFEELYESFMKRELTTRPGTIHEEIGTYNVQDFAANFIENLLQESAAIVYNTTGMQNFQNIHLPSNLHKPVPIKLGPEPNIDRNANVSFISEDTVQGYVDHLFEDIKVTVVDSEEICLQCENKEQQRQCSFFSNLSTLNDLSDASIMSVEPACNIFRPAIPQAIYSYSDYLSNEILCDSLNEISTLNISFLVSSVLASNSEQKTSPSSTELDLTAVADKLVNQIFREAKAIVNCTNPSSASSSRRQSLWSNSSSLSGWMNNSLSFGCWINDLSSNILDSSLKTAHKISMFIDSIECHGVKAAYTSSSCQGVYLPDYDKYALTITKELFTNALLELHENYLINPYYRQLLRYQYGPSLQNMTSVEDMDCCGVGFDHKLVPQEDLANFYMELERQSSLSEQNKTIEPSMSGFRDITLSQFAEELMRADATSQSLLSLRNNWHQESFHSGSLSGFKDNTLASFEDELLRSRVDSPDSLLYFDIRDNFQHQESVISRTDISDDPTSKDFSEIHSMSLDSDDNLSTFADQVSEEIMYESFVDIFGVIPCNVQFKSNICLLCLEMIADEIAKNVIHVAILTLQNPSCDYSEDLTLNFSQFTHPCLHRKFPVMSVIDSEPQNIPPPLTLNDFYENTSKEIIESAILTVSSCRDIYKSNCRALVSSCGIPGSNPQLEVLLQWIVASYIQTPVFICYTKQSEKLVRFPDVVSIVQAKCWTVGDLMCTVHKFCNQALEQLDSEGIITLDLFEEVLISAHRCRPVLEMSPDDATVIAEVPTSDSTVVNLPLEYVTSSNNNNNDDDNGNVVPAVSENDQILPTTLLPSESDTVIDDDPD</sequence>
<dbReference type="GO" id="GO:0005737">
    <property type="term" value="C:cytoplasm"/>
    <property type="evidence" value="ECO:0007669"/>
    <property type="project" value="TreeGrafter"/>
</dbReference>